<evidence type="ECO:0000256" key="1">
    <source>
        <dbReference type="SAM" id="MobiDB-lite"/>
    </source>
</evidence>
<evidence type="ECO:0000259" key="2">
    <source>
        <dbReference type="Pfam" id="PF10108"/>
    </source>
</evidence>
<name>A0A2M6YC90_9BACT</name>
<protein>
    <recommendedName>
        <fullName evidence="2">Predicted 3'-5' exonuclease PolB-like domain-containing protein</fullName>
    </recommendedName>
</protein>
<feature type="region of interest" description="Disordered" evidence="1">
    <location>
        <begin position="29"/>
        <end position="55"/>
    </location>
</feature>
<evidence type="ECO:0000313" key="4">
    <source>
        <dbReference type="Proteomes" id="UP000229896"/>
    </source>
</evidence>
<sequence length="229" mass="26220">MKKLFLDIETLPAEGKDMSIVKQLFEEQKKKNGKKIGPRSKFGAANSQSGKNNWSPDDESLFDSYFRGTSFSGEFGRIFCIGYAVNNQPAECLSGNEKEILEQFWQIAKDANLFIGHNVMDFDLRFIYKRSVILGVKPTQELPFARYRSNPIFDTMREWEKWGSQGAGLHKLALALGLESSKSDGIDGSQVYDFFLAGKTDEICQYCKRDVEVTRKIYNRMNFVEEEKL</sequence>
<dbReference type="AlphaFoldDB" id="A0A2M6YC90"/>
<dbReference type="Proteomes" id="UP000229896">
    <property type="component" value="Unassembled WGS sequence"/>
</dbReference>
<dbReference type="InterPro" id="IPR036397">
    <property type="entry name" value="RNaseH_sf"/>
</dbReference>
<dbReference type="InterPro" id="IPR019288">
    <property type="entry name" value="3'-5'_exonuclease_PolB-like"/>
</dbReference>
<feature type="compositionally biased region" description="Polar residues" evidence="1">
    <location>
        <begin position="45"/>
        <end position="55"/>
    </location>
</feature>
<reference evidence="4" key="1">
    <citation type="submission" date="2017-09" db="EMBL/GenBank/DDBJ databases">
        <title>Depth-based differentiation of microbial function through sediment-hosted aquifers and enrichment of novel symbionts in the deep terrestrial subsurface.</title>
        <authorList>
            <person name="Probst A.J."/>
            <person name="Ladd B."/>
            <person name="Jarett J.K."/>
            <person name="Geller-Mcgrath D.E."/>
            <person name="Sieber C.M.K."/>
            <person name="Emerson J.B."/>
            <person name="Anantharaman K."/>
            <person name="Thomas B.C."/>
            <person name="Malmstrom R."/>
            <person name="Stieglmeier M."/>
            <person name="Klingl A."/>
            <person name="Woyke T."/>
            <person name="Ryan C.M."/>
            <person name="Banfield J.F."/>
        </authorList>
    </citation>
    <scope>NUCLEOTIDE SEQUENCE [LARGE SCALE GENOMIC DNA]</scope>
</reference>
<dbReference type="Gene3D" id="3.30.420.10">
    <property type="entry name" value="Ribonuclease H-like superfamily/Ribonuclease H"/>
    <property type="match status" value="1"/>
</dbReference>
<feature type="domain" description="Predicted 3'-5' exonuclease PolB-like" evidence="2">
    <location>
        <begin position="95"/>
        <end position="225"/>
    </location>
</feature>
<gene>
    <name evidence="3" type="ORF">COT12_01695</name>
</gene>
<dbReference type="Pfam" id="PF10108">
    <property type="entry name" value="DNA_pol_B_exo2"/>
    <property type="match status" value="1"/>
</dbReference>
<dbReference type="SUPFAM" id="SSF53098">
    <property type="entry name" value="Ribonuclease H-like"/>
    <property type="match status" value="1"/>
</dbReference>
<organism evidence="3 4">
    <name type="scientific">Candidatus Berkelbacteria bacterium CG08_land_8_20_14_0_20_39_8</name>
    <dbReference type="NCBI Taxonomy" id="1974511"/>
    <lineage>
        <taxon>Bacteria</taxon>
        <taxon>Candidatus Berkelbacteria</taxon>
    </lineage>
</organism>
<comment type="caution">
    <text evidence="3">The sequence shown here is derived from an EMBL/GenBank/DDBJ whole genome shotgun (WGS) entry which is preliminary data.</text>
</comment>
<dbReference type="InterPro" id="IPR012337">
    <property type="entry name" value="RNaseH-like_sf"/>
</dbReference>
<dbReference type="GO" id="GO:0003676">
    <property type="term" value="F:nucleic acid binding"/>
    <property type="evidence" value="ECO:0007669"/>
    <property type="project" value="InterPro"/>
</dbReference>
<accession>A0A2M6YC90</accession>
<evidence type="ECO:0000313" key="3">
    <source>
        <dbReference type="EMBL" id="PIU24308.1"/>
    </source>
</evidence>
<proteinExistence type="predicted"/>
<dbReference type="EMBL" id="PEXI01000053">
    <property type="protein sequence ID" value="PIU24308.1"/>
    <property type="molecule type" value="Genomic_DNA"/>
</dbReference>